<dbReference type="OrthoDB" id="118020at2157"/>
<keyword evidence="3" id="KW-1185">Reference proteome</keyword>
<dbReference type="RefSeq" id="WP_089732451.1">
    <property type="nucleotide sequence ID" value="NZ_FNIA01000007.1"/>
</dbReference>
<feature type="compositionally biased region" description="Acidic residues" evidence="1">
    <location>
        <begin position="29"/>
        <end position="40"/>
    </location>
</feature>
<dbReference type="PROSITE" id="PS51257">
    <property type="entry name" value="PROKAR_LIPOPROTEIN"/>
    <property type="match status" value="1"/>
</dbReference>
<dbReference type="InterPro" id="IPR006311">
    <property type="entry name" value="TAT_signal"/>
</dbReference>
<evidence type="ECO:0000256" key="1">
    <source>
        <dbReference type="SAM" id="MobiDB-lite"/>
    </source>
</evidence>
<evidence type="ECO:0000313" key="2">
    <source>
        <dbReference type="EMBL" id="SDM75938.1"/>
    </source>
</evidence>
<name>A0A1G9VUL9_9EURY</name>
<proteinExistence type="predicted"/>
<accession>A0A1G9VUL9</accession>
<dbReference type="EMBL" id="FNIA01000007">
    <property type="protein sequence ID" value="SDM75938.1"/>
    <property type="molecule type" value="Genomic_DNA"/>
</dbReference>
<dbReference type="PROSITE" id="PS51318">
    <property type="entry name" value="TAT"/>
    <property type="match status" value="1"/>
</dbReference>
<dbReference type="Proteomes" id="UP000199370">
    <property type="component" value="Unassembled WGS sequence"/>
</dbReference>
<dbReference type="STRING" id="996166.SAMN05192554_10713"/>
<evidence type="ECO:0000313" key="3">
    <source>
        <dbReference type="Proteomes" id="UP000199370"/>
    </source>
</evidence>
<gene>
    <name evidence="2" type="ORF">SAMN05192554_10713</name>
</gene>
<dbReference type="AlphaFoldDB" id="A0A1G9VUL9"/>
<sequence length="423" mass="43732">MRTPSRRRLLAGLGSTTAALTLAGCLTDDGGDPGADDDATDTPTATPTARQTTASEDAGPVPALVDWVPTAEALETESVAYYHTDLAALRGMQDSLTADLYDSAVRGMVTGGRDPIVPDDRLQSAITIQNVRTVVVETDMSDDELGSAIVDAGFEQNGTQGEATLYVGAGDGRSPTTLAVHDGVMVRGLGSSVRTVVDAAAGDAARLADENDDVATLYERTPDAQIRVLGTEPAAAVGGGENLLSGAETLVYAWELGSDETTFTATAVYPEGDTPPTADFTTYIEEDATPVSYSDFEGAADGRLVTTTGSLPTEEFSLFGGGGSNTGSGDTEAPQATFGFEYDEEAETVTIVHEGGGSIEASRLTIDIEGIEGSKSFAEDGETITAGSSVTVDVSGAPDEAEIRLVWSGPDDRTQVIAMFMLP</sequence>
<organism evidence="2 3">
    <name type="scientific">Haloarchaeobius iranensis</name>
    <dbReference type="NCBI Taxonomy" id="996166"/>
    <lineage>
        <taxon>Archaea</taxon>
        <taxon>Methanobacteriati</taxon>
        <taxon>Methanobacteriota</taxon>
        <taxon>Stenosarchaea group</taxon>
        <taxon>Halobacteria</taxon>
        <taxon>Halobacteriales</taxon>
        <taxon>Halorubellaceae</taxon>
        <taxon>Haloarchaeobius</taxon>
    </lineage>
</organism>
<reference evidence="2 3" key="1">
    <citation type="submission" date="2016-10" db="EMBL/GenBank/DDBJ databases">
        <authorList>
            <person name="de Groot N.N."/>
        </authorList>
    </citation>
    <scope>NUCLEOTIDE SEQUENCE [LARGE SCALE GENOMIC DNA]</scope>
    <source>
        <strain evidence="3">EB21,IBRC-M 10013,KCTC 4048</strain>
    </source>
</reference>
<protein>
    <submittedName>
        <fullName evidence="2">Uncharacterized protein</fullName>
    </submittedName>
</protein>
<feature type="region of interest" description="Disordered" evidence="1">
    <location>
        <begin position="29"/>
        <end position="60"/>
    </location>
</feature>